<feature type="region of interest" description="Disordered" evidence="1">
    <location>
        <begin position="1"/>
        <end position="22"/>
    </location>
</feature>
<sequence length="346" mass="39555">MLAMRTHRQYETERKRKYRQREHFKKGRLAAQAVALESQLKEYLAHTTGQENGSGGRDSAFVANQTMTELWKSACVNRQLRMSVLQQHRLVQMLQEWVARNTPLESVLKQGRPWLHSTLLAEPGARERGYRWLTDRIYYSTPRGLSFSGKVDDAIQLNLVTDGENVLGIDTYCQRTVMTNVQTVADFIWASYNRNNVMLPFYTSTTFIVDESIMYKRIYDSKLGTSLLGLIRRYDEPGRVVLVTCWLREDACYPLQTSEMRPHGVGWKIFERIASDITLRHERSIQYSPETTDGVVSAAQMAAMFGVEAHPTSSDVTLARIESSATRNFEHSCHAAIAAFNACLRL</sequence>
<proteinExistence type="predicted"/>
<keyword evidence="4" id="KW-1185">Reference proteome</keyword>
<dbReference type="Proteomes" id="UP000332933">
    <property type="component" value="Unassembled WGS sequence"/>
</dbReference>
<accession>A0A485LGB7</accession>
<reference evidence="3 4" key="1">
    <citation type="submission" date="2019-03" db="EMBL/GenBank/DDBJ databases">
        <authorList>
            <person name="Gaulin E."/>
            <person name="Dumas B."/>
        </authorList>
    </citation>
    <scope>NUCLEOTIDE SEQUENCE [LARGE SCALE GENOMIC DNA]</scope>
    <source>
        <strain evidence="3">CBS 568.67</strain>
    </source>
</reference>
<evidence type="ECO:0000313" key="2">
    <source>
        <dbReference type="EMBL" id="KAF0687804.1"/>
    </source>
</evidence>
<reference evidence="2" key="2">
    <citation type="submission" date="2019-06" db="EMBL/GenBank/DDBJ databases">
        <title>Genomics analysis of Aphanomyces spp. identifies a new class of oomycete effector associated with host adaptation.</title>
        <authorList>
            <person name="Gaulin E."/>
        </authorList>
    </citation>
    <scope>NUCLEOTIDE SEQUENCE</scope>
    <source>
        <strain evidence="2">CBS 578.67</strain>
    </source>
</reference>
<evidence type="ECO:0000256" key="1">
    <source>
        <dbReference type="SAM" id="MobiDB-lite"/>
    </source>
</evidence>
<dbReference type="AlphaFoldDB" id="A0A485LGB7"/>
<gene>
    <name evidence="3" type="primary">Aste57867_20507</name>
    <name evidence="2" type="ORF">As57867_020441</name>
    <name evidence="3" type="ORF">ASTE57867_20507</name>
</gene>
<evidence type="ECO:0000313" key="4">
    <source>
        <dbReference type="Proteomes" id="UP000332933"/>
    </source>
</evidence>
<name>A0A485LGB7_9STRA</name>
<dbReference type="EMBL" id="CAADRA010006873">
    <property type="protein sequence ID" value="VFT97192.1"/>
    <property type="molecule type" value="Genomic_DNA"/>
</dbReference>
<dbReference type="EMBL" id="VJMH01006848">
    <property type="protein sequence ID" value="KAF0687804.1"/>
    <property type="molecule type" value="Genomic_DNA"/>
</dbReference>
<evidence type="ECO:0000313" key="3">
    <source>
        <dbReference type="EMBL" id="VFT97192.1"/>
    </source>
</evidence>
<protein>
    <submittedName>
        <fullName evidence="3">Aste57867_20507 protein</fullName>
    </submittedName>
</protein>
<organism evidence="3 4">
    <name type="scientific">Aphanomyces stellatus</name>
    <dbReference type="NCBI Taxonomy" id="120398"/>
    <lineage>
        <taxon>Eukaryota</taxon>
        <taxon>Sar</taxon>
        <taxon>Stramenopiles</taxon>
        <taxon>Oomycota</taxon>
        <taxon>Saprolegniomycetes</taxon>
        <taxon>Saprolegniales</taxon>
        <taxon>Verrucalvaceae</taxon>
        <taxon>Aphanomyces</taxon>
    </lineage>
</organism>